<dbReference type="Gene3D" id="1.10.730.10">
    <property type="entry name" value="Isoleucyl-tRNA Synthetase, Domain 1"/>
    <property type="match status" value="1"/>
</dbReference>
<dbReference type="PANTHER" id="PTHR11956:SF5">
    <property type="entry name" value="ARGININE--TRNA LIGASE, CYTOPLASMIC"/>
    <property type="match status" value="1"/>
</dbReference>
<gene>
    <name evidence="14" type="ORF">UFOPK1419_00751</name>
</gene>
<organism evidence="14">
    <name type="scientific">freshwater metagenome</name>
    <dbReference type="NCBI Taxonomy" id="449393"/>
    <lineage>
        <taxon>unclassified sequences</taxon>
        <taxon>metagenomes</taxon>
        <taxon>ecological metagenomes</taxon>
    </lineage>
</organism>
<dbReference type="InterPro" id="IPR014729">
    <property type="entry name" value="Rossmann-like_a/b/a_fold"/>
</dbReference>
<comment type="similarity">
    <text evidence="2">Belongs to the class-I aminoacyl-tRNA synthetase family.</text>
</comment>
<protein>
    <recommendedName>
        <fullName evidence="4">arginine--tRNA ligase</fullName>
        <ecNumber evidence="4">6.1.1.19</ecNumber>
    </recommendedName>
</protein>
<dbReference type="GO" id="GO:0005737">
    <property type="term" value="C:cytoplasm"/>
    <property type="evidence" value="ECO:0007669"/>
    <property type="project" value="UniProtKB-SubCell"/>
</dbReference>
<dbReference type="InterPro" id="IPR001278">
    <property type="entry name" value="Arg-tRNA-ligase"/>
</dbReference>
<keyword evidence="9" id="KW-0648">Protein biosynthesis</keyword>
<evidence type="ECO:0000256" key="3">
    <source>
        <dbReference type="ARBA" id="ARBA00011245"/>
    </source>
</evidence>
<dbReference type="EMBL" id="CAEZSK010000113">
    <property type="protein sequence ID" value="CAB4543556.1"/>
    <property type="molecule type" value="Genomic_DNA"/>
</dbReference>
<evidence type="ECO:0000256" key="1">
    <source>
        <dbReference type="ARBA" id="ARBA00004496"/>
    </source>
</evidence>
<dbReference type="GO" id="GO:0005524">
    <property type="term" value="F:ATP binding"/>
    <property type="evidence" value="ECO:0007669"/>
    <property type="project" value="UniProtKB-KW"/>
</dbReference>
<keyword evidence="6" id="KW-0436">Ligase</keyword>
<dbReference type="InterPro" id="IPR001412">
    <property type="entry name" value="aa-tRNA-synth_I_CS"/>
</dbReference>
<evidence type="ECO:0000256" key="7">
    <source>
        <dbReference type="ARBA" id="ARBA00022741"/>
    </source>
</evidence>
<dbReference type="InterPro" id="IPR005148">
    <property type="entry name" value="Arg-tRNA-synth_N"/>
</dbReference>
<dbReference type="GO" id="GO:0006420">
    <property type="term" value="P:arginyl-tRNA aminoacylation"/>
    <property type="evidence" value="ECO:0007669"/>
    <property type="project" value="InterPro"/>
</dbReference>
<evidence type="ECO:0000256" key="6">
    <source>
        <dbReference type="ARBA" id="ARBA00022598"/>
    </source>
</evidence>
<dbReference type="Pfam" id="PF00750">
    <property type="entry name" value="tRNA-synt_1d"/>
    <property type="match status" value="1"/>
</dbReference>
<dbReference type="Pfam" id="PF05746">
    <property type="entry name" value="DALR_1"/>
    <property type="match status" value="1"/>
</dbReference>
<keyword evidence="8" id="KW-0067">ATP-binding</keyword>
<evidence type="ECO:0000256" key="9">
    <source>
        <dbReference type="ARBA" id="ARBA00022917"/>
    </source>
</evidence>
<dbReference type="FunFam" id="3.40.50.620:FF:000062">
    <property type="entry name" value="Arginine--tRNA ligase"/>
    <property type="match status" value="1"/>
</dbReference>
<comment type="catalytic activity">
    <reaction evidence="11">
        <text>tRNA(Arg) + L-arginine + ATP = L-arginyl-tRNA(Arg) + AMP + diphosphate</text>
        <dbReference type="Rhea" id="RHEA:20301"/>
        <dbReference type="Rhea" id="RHEA-COMP:9658"/>
        <dbReference type="Rhea" id="RHEA-COMP:9673"/>
        <dbReference type="ChEBI" id="CHEBI:30616"/>
        <dbReference type="ChEBI" id="CHEBI:32682"/>
        <dbReference type="ChEBI" id="CHEBI:33019"/>
        <dbReference type="ChEBI" id="CHEBI:78442"/>
        <dbReference type="ChEBI" id="CHEBI:78513"/>
        <dbReference type="ChEBI" id="CHEBI:456215"/>
        <dbReference type="EC" id="6.1.1.19"/>
    </reaction>
</comment>
<dbReference type="InterPro" id="IPR009080">
    <property type="entry name" value="tRNAsynth_Ia_anticodon-bd"/>
</dbReference>
<evidence type="ECO:0000256" key="8">
    <source>
        <dbReference type="ARBA" id="ARBA00022840"/>
    </source>
</evidence>
<dbReference type="CDD" id="cd00671">
    <property type="entry name" value="ArgRS_core"/>
    <property type="match status" value="1"/>
</dbReference>
<sequence>MSSHSDLLAAQIQAAISRAIERGDLIGTVPATIPLERPKNRDHGDYASSIALQLAKPAGKNPRDVAAMLKADLESLAEVSAVEIAGPGFINITLNRASQADLVRTILTAHEKYGRGTSLSGVKINLEFISANPTGPLHLGHTRWAAVGDALGRVLTAAGAQVTREFYINDRGNQMDLFGQSVQAAAMGQPIPENGYQGDYIADLAKDVLAQNPAITSLAQEERLIAFREAAYQLQLKDQQRVLDVFNTHFDVWFSERSLHDGGSVEHGIDKLRSQGHVFEVDGATWLRTTDYGDDKDRVLVKANGDLTYFSSDTAYYINKRERGFDICIYMLGADHHGYIHRLKATAACAGDNPEYNVEVLIGQLVKIMEGGEEVKLSKRAGTIITLDELVEKVGVDAARYTLIRYPVDTPMVMDIDILKRNTNENPVYYVQYAHARIAAVLRNANELKIPAGLENFDPAQLSHDRENELLGSLAEFPRIVASAAELREPHRVSRYLEELAGVYHGFYADCRVLPMGDEAISPIHSARINLCAATLQVLKNGLDLLGVSAPERM</sequence>
<dbReference type="Pfam" id="PF03485">
    <property type="entry name" value="Arg_tRNA_synt_N"/>
    <property type="match status" value="1"/>
</dbReference>
<accession>A0A6J6BXD4</accession>
<dbReference type="SMART" id="SM01016">
    <property type="entry name" value="Arg_tRNA_synt_N"/>
    <property type="match status" value="1"/>
</dbReference>
<reference evidence="14" key="1">
    <citation type="submission" date="2020-05" db="EMBL/GenBank/DDBJ databases">
        <authorList>
            <person name="Chiriac C."/>
            <person name="Salcher M."/>
            <person name="Ghai R."/>
            <person name="Kavagutti S V."/>
        </authorList>
    </citation>
    <scope>NUCLEOTIDE SEQUENCE</scope>
</reference>
<proteinExistence type="inferred from homology"/>
<evidence type="ECO:0000259" key="12">
    <source>
        <dbReference type="SMART" id="SM00836"/>
    </source>
</evidence>
<dbReference type="NCBIfam" id="TIGR00456">
    <property type="entry name" value="argS"/>
    <property type="match status" value="1"/>
</dbReference>
<dbReference type="PROSITE" id="PS00178">
    <property type="entry name" value="AA_TRNA_LIGASE_I"/>
    <property type="match status" value="1"/>
</dbReference>
<feature type="domain" description="DALR anticodon binding" evidence="12">
    <location>
        <begin position="431"/>
        <end position="554"/>
    </location>
</feature>
<dbReference type="InterPro" id="IPR035684">
    <property type="entry name" value="ArgRS_core"/>
</dbReference>
<name>A0A6J6BXD4_9ZZZZ</name>
<keyword evidence="7" id="KW-0547">Nucleotide-binding</keyword>
<dbReference type="AlphaFoldDB" id="A0A6J6BXD4"/>
<dbReference type="Gene3D" id="3.40.50.620">
    <property type="entry name" value="HUPs"/>
    <property type="match status" value="1"/>
</dbReference>
<dbReference type="InterPro" id="IPR036695">
    <property type="entry name" value="Arg-tRNA-synth_N_sf"/>
</dbReference>
<keyword evidence="10" id="KW-0030">Aminoacyl-tRNA synthetase</keyword>
<evidence type="ECO:0000259" key="13">
    <source>
        <dbReference type="SMART" id="SM01016"/>
    </source>
</evidence>
<evidence type="ECO:0000256" key="4">
    <source>
        <dbReference type="ARBA" id="ARBA00012837"/>
    </source>
</evidence>
<dbReference type="Gene3D" id="3.30.1360.70">
    <property type="entry name" value="Arginyl tRNA synthetase N-terminal domain"/>
    <property type="match status" value="1"/>
</dbReference>
<dbReference type="SUPFAM" id="SSF47323">
    <property type="entry name" value="Anticodon-binding domain of a subclass of class I aminoacyl-tRNA synthetases"/>
    <property type="match status" value="1"/>
</dbReference>
<evidence type="ECO:0000313" key="14">
    <source>
        <dbReference type="EMBL" id="CAB4543556.1"/>
    </source>
</evidence>
<dbReference type="PANTHER" id="PTHR11956">
    <property type="entry name" value="ARGINYL-TRNA SYNTHETASE"/>
    <property type="match status" value="1"/>
</dbReference>
<comment type="subcellular location">
    <subcellularLocation>
        <location evidence="1">Cytoplasm</location>
    </subcellularLocation>
</comment>
<evidence type="ECO:0000256" key="10">
    <source>
        <dbReference type="ARBA" id="ARBA00023146"/>
    </source>
</evidence>
<evidence type="ECO:0000256" key="5">
    <source>
        <dbReference type="ARBA" id="ARBA00022490"/>
    </source>
</evidence>
<evidence type="ECO:0000256" key="11">
    <source>
        <dbReference type="ARBA" id="ARBA00049339"/>
    </source>
</evidence>
<dbReference type="GO" id="GO:0004814">
    <property type="term" value="F:arginine-tRNA ligase activity"/>
    <property type="evidence" value="ECO:0007669"/>
    <property type="project" value="UniProtKB-EC"/>
</dbReference>
<keyword evidence="5" id="KW-0963">Cytoplasm</keyword>
<dbReference type="PRINTS" id="PR01038">
    <property type="entry name" value="TRNASYNTHARG"/>
</dbReference>
<comment type="subunit">
    <text evidence="3">Monomer.</text>
</comment>
<evidence type="ECO:0000256" key="2">
    <source>
        <dbReference type="ARBA" id="ARBA00005594"/>
    </source>
</evidence>
<feature type="domain" description="Arginyl tRNA synthetase N-terminal" evidence="13">
    <location>
        <begin position="6"/>
        <end position="94"/>
    </location>
</feature>
<dbReference type="InterPro" id="IPR008909">
    <property type="entry name" value="DALR_anticod-bd"/>
</dbReference>
<dbReference type="HAMAP" id="MF_00123">
    <property type="entry name" value="Arg_tRNA_synth"/>
    <property type="match status" value="1"/>
</dbReference>
<dbReference type="SUPFAM" id="SSF55190">
    <property type="entry name" value="Arginyl-tRNA synthetase (ArgRS), N-terminal 'additional' domain"/>
    <property type="match status" value="1"/>
</dbReference>
<dbReference type="SUPFAM" id="SSF52374">
    <property type="entry name" value="Nucleotidylyl transferase"/>
    <property type="match status" value="1"/>
</dbReference>
<dbReference type="SMART" id="SM00836">
    <property type="entry name" value="DALR_1"/>
    <property type="match status" value="1"/>
</dbReference>
<dbReference type="EC" id="6.1.1.19" evidence="4"/>
<dbReference type="FunFam" id="1.10.730.10:FF:000008">
    <property type="entry name" value="Arginine--tRNA ligase"/>
    <property type="match status" value="1"/>
</dbReference>